<organism evidence="2 3">
    <name type="scientific">Clostridium disporicum</name>
    <dbReference type="NCBI Taxonomy" id="84024"/>
    <lineage>
        <taxon>Bacteria</taxon>
        <taxon>Bacillati</taxon>
        <taxon>Bacillota</taxon>
        <taxon>Clostridia</taxon>
        <taxon>Eubacteriales</taxon>
        <taxon>Clostridiaceae</taxon>
        <taxon>Clostridium</taxon>
    </lineage>
</organism>
<evidence type="ECO:0000313" key="2">
    <source>
        <dbReference type="EMBL" id="CUO67859.1"/>
    </source>
</evidence>
<dbReference type="GO" id="GO:0097367">
    <property type="term" value="F:carbohydrate derivative binding"/>
    <property type="evidence" value="ECO:0007669"/>
    <property type="project" value="InterPro"/>
</dbReference>
<proteinExistence type="predicted"/>
<dbReference type="InterPro" id="IPR009057">
    <property type="entry name" value="Homeodomain-like_sf"/>
</dbReference>
<name>A0A174H4A7_9CLOT</name>
<dbReference type="RefSeq" id="WP_055266222.1">
    <property type="nucleotide sequence ID" value="NZ_CABIXQ010000013.1"/>
</dbReference>
<sequence>MLMNKINNILNTTYTNDTYHSICKYIKDNILEIQNMSIDEIAEGCFVSKSMISKFTKKLGYETFKDFKYDCEIHCDLIKYMPTTEYKSNNLRENVIETMDLITNAFRNAANKIDYVALDSLIEDIDKCSCVVAVGHGASKNVCESLQFYLDYMNKPVMIADTDFTRDVLVEENSIILLISANGNILKHDRRLINKINSLKQKKWLLTCNSNIDTNTIDNIVVIPSKDKAINDMLTMFMVKVIANRLKHIKK</sequence>
<dbReference type="SUPFAM" id="SSF46689">
    <property type="entry name" value="Homeodomain-like"/>
    <property type="match status" value="1"/>
</dbReference>
<feature type="domain" description="HTH rpiR-type" evidence="1">
    <location>
        <begin position="1"/>
        <end position="78"/>
    </location>
</feature>
<dbReference type="Pfam" id="PF01418">
    <property type="entry name" value="HTH_6"/>
    <property type="match status" value="1"/>
</dbReference>
<dbReference type="InterPro" id="IPR036388">
    <property type="entry name" value="WH-like_DNA-bd_sf"/>
</dbReference>
<dbReference type="PANTHER" id="PTHR30514:SF1">
    <property type="entry name" value="HTH-TYPE TRANSCRIPTIONAL REGULATOR HEXR-RELATED"/>
    <property type="match status" value="1"/>
</dbReference>
<dbReference type="InterPro" id="IPR047640">
    <property type="entry name" value="RpiR-like"/>
</dbReference>
<accession>A0A174H4A7</accession>
<dbReference type="Proteomes" id="UP000095594">
    <property type="component" value="Unassembled WGS sequence"/>
</dbReference>
<evidence type="ECO:0000313" key="3">
    <source>
        <dbReference type="Proteomes" id="UP000095594"/>
    </source>
</evidence>
<reference evidence="2 3" key="1">
    <citation type="submission" date="2015-09" db="EMBL/GenBank/DDBJ databases">
        <authorList>
            <consortium name="Pathogen Informatics"/>
        </authorList>
    </citation>
    <scope>NUCLEOTIDE SEQUENCE [LARGE SCALE GENOMIC DNA]</scope>
    <source>
        <strain evidence="2 3">2789STDY5834856</strain>
    </source>
</reference>
<dbReference type="EMBL" id="CYZX01000013">
    <property type="protein sequence ID" value="CUO67859.1"/>
    <property type="molecule type" value="Genomic_DNA"/>
</dbReference>
<dbReference type="GO" id="GO:0003677">
    <property type="term" value="F:DNA binding"/>
    <property type="evidence" value="ECO:0007669"/>
    <property type="project" value="InterPro"/>
</dbReference>
<dbReference type="Gene3D" id="3.40.50.10490">
    <property type="entry name" value="Glucose-6-phosphate isomerase like protein, domain 1"/>
    <property type="match status" value="1"/>
</dbReference>
<dbReference type="Gene3D" id="1.10.10.10">
    <property type="entry name" value="Winged helix-like DNA-binding domain superfamily/Winged helix DNA-binding domain"/>
    <property type="match status" value="1"/>
</dbReference>
<dbReference type="InterPro" id="IPR000281">
    <property type="entry name" value="HTH_RpiR"/>
</dbReference>
<protein>
    <submittedName>
        <fullName evidence="2">Transcriptional regulator, RpiR family</fullName>
    </submittedName>
</protein>
<dbReference type="PROSITE" id="PS51071">
    <property type="entry name" value="HTH_RPIR"/>
    <property type="match status" value="1"/>
</dbReference>
<dbReference type="InterPro" id="IPR046348">
    <property type="entry name" value="SIS_dom_sf"/>
</dbReference>
<dbReference type="GO" id="GO:0003700">
    <property type="term" value="F:DNA-binding transcription factor activity"/>
    <property type="evidence" value="ECO:0007669"/>
    <property type="project" value="InterPro"/>
</dbReference>
<dbReference type="SUPFAM" id="SSF53697">
    <property type="entry name" value="SIS domain"/>
    <property type="match status" value="1"/>
</dbReference>
<evidence type="ECO:0000259" key="1">
    <source>
        <dbReference type="PROSITE" id="PS51071"/>
    </source>
</evidence>
<dbReference type="PANTHER" id="PTHR30514">
    <property type="entry name" value="GLUCOKINASE"/>
    <property type="match status" value="1"/>
</dbReference>
<gene>
    <name evidence="2" type="ORF">ERS852471_02025</name>
</gene>
<dbReference type="GO" id="GO:1901135">
    <property type="term" value="P:carbohydrate derivative metabolic process"/>
    <property type="evidence" value="ECO:0007669"/>
    <property type="project" value="InterPro"/>
</dbReference>
<dbReference type="AlphaFoldDB" id="A0A174H4A7"/>